<name>A0A7K1FNX3_9ACTN</name>
<proteinExistence type="predicted"/>
<evidence type="ECO:0000313" key="3">
    <source>
        <dbReference type="Proteomes" id="UP000460221"/>
    </source>
</evidence>
<evidence type="ECO:0000313" key="2">
    <source>
        <dbReference type="EMBL" id="MTD14923.1"/>
    </source>
</evidence>
<feature type="compositionally biased region" description="Basic and acidic residues" evidence="1">
    <location>
        <begin position="1"/>
        <end position="10"/>
    </location>
</feature>
<comment type="caution">
    <text evidence="2">The sequence shown here is derived from an EMBL/GenBank/DDBJ whole genome shotgun (WGS) entry which is preliminary data.</text>
</comment>
<accession>A0A7K1FNX3</accession>
<organism evidence="2 3">
    <name type="scientific">Nakamurella alba</name>
    <dbReference type="NCBI Taxonomy" id="2665158"/>
    <lineage>
        <taxon>Bacteria</taxon>
        <taxon>Bacillati</taxon>
        <taxon>Actinomycetota</taxon>
        <taxon>Actinomycetes</taxon>
        <taxon>Nakamurellales</taxon>
        <taxon>Nakamurellaceae</taxon>
        <taxon>Nakamurella</taxon>
    </lineage>
</organism>
<reference evidence="2 3" key="1">
    <citation type="submission" date="2019-11" db="EMBL/GenBank/DDBJ databases">
        <authorList>
            <person name="Jiang L.-Q."/>
        </authorList>
    </citation>
    <scope>NUCLEOTIDE SEQUENCE [LARGE SCALE GENOMIC DNA]</scope>
    <source>
        <strain evidence="2 3">YIM 132087</strain>
    </source>
</reference>
<dbReference type="RefSeq" id="WP_154768918.1">
    <property type="nucleotide sequence ID" value="NZ_WLYK01000005.1"/>
</dbReference>
<feature type="compositionally biased region" description="Basic and acidic residues" evidence="1">
    <location>
        <begin position="35"/>
        <end position="46"/>
    </location>
</feature>
<evidence type="ECO:0000256" key="1">
    <source>
        <dbReference type="SAM" id="MobiDB-lite"/>
    </source>
</evidence>
<dbReference type="AlphaFoldDB" id="A0A7K1FNX3"/>
<sequence length="64" mass="6795">MSEHDEEPHPLDGSVKPNVRPGPTDEGGHGGMATREQEERLWEQQHDTGTSNDVAGTEDTAGGG</sequence>
<protein>
    <submittedName>
        <fullName evidence="2">Uncharacterized protein</fullName>
    </submittedName>
</protein>
<dbReference type="Proteomes" id="UP000460221">
    <property type="component" value="Unassembled WGS sequence"/>
</dbReference>
<feature type="region of interest" description="Disordered" evidence="1">
    <location>
        <begin position="1"/>
        <end position="64"/>
    </location>
</feature>
<gene>
    <name evidence="2" type="ORF">GIS00_13335</name>
</gene>
<keyword evidence="3" id="KW-1185">Reference proteome</keyword>
<dbReference type="EMBL" id="WLYK01000005">
    <property type="protein sequence ID" value="MTD14923.1"/>
    <property type="molecule type" value="Genomic_DNA"/>
</dbReference>